<dbReference type="GO" id="GO:0005737">
    <property type="term" value="C:cytoplasm"/>
    <property type="evidence" value="ECO:0007669"/>
    <property type="project" value="UniProtKB-SubCell"/>
</dbReference>
<gene>
    <name evidence="13" type="primary">coaX_24</name>
    <name evidence="13" type="ORF">SDC9_89985</name>
</gene>
<evidence type="ECO:0000256" key="3">
    <source>
        <dbReference type="ARBA" id="ARBA00011738"/>
    </source>
</evidence>
<evidence type="ECO:0000256" key="6">
    <source>
        <dbReference type="ARBA" id="ARBA00022741"/>
    </source>
</evidence>
<evidence type="ECO:0000256" key="2">
    <source>
        <dbReference type="ARBA" id="ARBA00004496"/>
    </source>
</evidence>
<keyword evidence="6" id="KW-0547">Nucleotide-binding</keyword>
<dbReference type="Pfam" id="PF03309">
    <property type="entry name" value="Pan_kinase"/>
    <property type="match status" value="1"/>
</dbReference>
<keyword evidence="10" id="KW-0173">Coenzyme A biosynthesis</keyword>
<dbReference type="HAMAP" id="MF_01274">
    <property type="entry name" value="Pantothen_kinase_3"/>
    <property type="match status" value="1"/>
</dbReference>
<evidence type="ECO:0000256" key="7">
    <source>
        <dbReference type="ARBA" id="ARBA00022777"/>
    </source>
</evidence>
<evidence type="ECO:0000256" key="9">
    <source>
        <dbReference type="ARBA" id="ARBA00022958"/>
    </source>
</evidence>
<evidence type="ECO:0000256" key="4">
    <source>
        <dbReference type="ARBA" id="ARBA00022490"/>
    </source>
</evidence>
<sequence>MTNLLVDIGNTSVKACFARALRLEEASRYTGNNVLEFILELAGKRDIGTIAISSVRKFDTGYFEPLRERCSSLVVVDHRSRLPLVNKYSTPHTLGPDRLMGSVAAASLFPGKDVIVFDFGTALTIDFISGGGEFLGGNISLGLTSRFKALSDYTQLLPRLEVPQEVSEVGSSTKEAMEAGVVLGLIFEVEGYINKYPDHIYIFTGGDAIYFAEKLKSSIFVVYNLVLMGLARVAQDYES</sequence>
<evidence type="ECO:0000256" key="10">
    <source>
        <dbReference type="ARBA" id="ARBA00022993"/>
    </source>
</evidence>
<dbReference type="GO" id="GO:0005524">
    <property type="term" value="F:ATP binding"/>
    <property type="evidence" value="ECO:0007669"/>
    <property type="project" value="UniProtKB-KW"/>
</dbReference>
<evidence type="ECO:0000256" key="8">
    <source>
        <dbReference type="ARBA" id="ARBA00022840"/>
    </source>
</evidence>
<comment type="caution">
    <text evidence="13">The sequence shown here is derived from an EMBL/GenBank/DDBJ whole genome shotgun (WGS) entry which is preliminary data.</text>
</comment>
<dbReference type="PANTHER" id="PTHR34265:SF1">
    <property type="entry name" value="TYPE III PANTOTHENATE KINASE"/>
    <property type="match status" value="1"/>
</dbReference>
<comment type="similarity">
    <text evidence="11">Belongs to the type III pantothenate kinase family.</text>
</comment>
<comment type="subcellular location">
    <subcellularLocation>
        <location evidence="2">Cytoplasm</location>
    </subcellularLocation>
</comment>
<dbReference type="InterPro" id="IPR004619">
    <property type="entry name" value="Type_III_PanK"/>
</dbReference>
<protein>
    <recommendedName>
        <fullName evidence="12">Type III pantothenate kinase</fullName>
    </recommendedName>
</protein>
<evidence type="ECO:0000256" key="5">
    <source>
        <dbReference type="ARBA" id="ARBA00022679"/>
    </source>
</evidence>
<dbReference type="CDD" id="cd24015">
    <property type="entry name" value="ASKHA_NBD_PanK-III"/>
    <property type="match status" value="1"/>
</dbReference>
<keyword evidence="7 13" id="KW-0418">Kinase</keyword>
<dbReference type="Gene3D" id="3.30.420.40">
    <property type="match status" value="1"/>
</dbReference>
<name>A0A644ZR34_9ZZZZ</name>
<dbReference type="GO" id="GO:0004594">
    <property type="term" value="F:pantothenate kinase activity"/>
    <property type="evidence" value="ECO:0007669"/>
    <property type="project" value="InterPro"/>
</dbReference>
<organism evidence="13">
    <name type="scientific">bioreactor metagenome</name>
    <dbReference type="NCBI Taxonomy" id="1076179"/>
    <lineage>
        <taxon>unclassified sequences</taxon>
        <taxon>metagenomes</taxon>
        <taxon>ecological metagenomes</taxon>
    </lineage>
</organism>
<evidence type="ECO:0000256" key="11">
    <source>
        <dbReference type="ARBA" id="ARBA00038036"/>
    </source>
</evidence>
<accession>A0A644ZR34</accession>
<evidence type="ECO:0000256" key="12">
    <source>
        <dbReference type="ARBA" id="ARBA00040883"/>
    </source>
</evidence>
<comment type="subunit">
    <text evidence="3">Homodimer.</text>
</comment>
<comment type="cofactor">
    <cofactor evidence="1">
        <name>K(+)</name>
        <dbReference type="ChEBI" id="CHEBI:29103"/>
    </cofactor>
</comment>
<dbReference type="NCBIfam" id="TIGR00671">
    <property type="entry name" value="baf"/>
    <property type="match status" value="1"/>
</dbReference>
<dbReference type="EMBL" id="VSSQ01010056">
    <property type="protein sequence ID" value="MPM43312.1"/>
    <property type="molecule type" value="Genomic_DNA"/>
</dbReference>
<reference evidence="13" key="1">
    <citation type="submission" date="2019-08" db="EMBL/GenBank/DDBJ databases">
        <authorList>
            <person name="Kucharzyk K."/>
            <person name="Murdoch R.W."/>
            <person name="Higgins S."/>
            <person name="Loffler F."/>
        </authorList>
    </citation>
    <scope>NUCLEOTIDE SEQUENCE</scope>
</reference>
<keyword evidence="5 13" id="KW-0808">Transferase</keyword>
<dbReference type="SUPFAM" id="SSF53067">
    <property type="entry name" value="Actin-like ATPase domain"/>
    <property type="match status" value="2"/>
</dbReference>
<keyword evidence="8" id="KW-0067">ATP-binding</keyword>
<keyword evidence="9" id="KW-0630">Potassium</keyword>
<dbReference type="InterPro" id="IPR043129">
    <property type="entry name" value="ATPase_NBD"/>
</dbReference>
<dbReference type="AlphaFoldDB" id="A0A644ZR34"/>
<proteinExistence type="inferred from homology"/>
<evidence type="ECO:0000256" key="1">
    <source>
        <dbReference type="ARBA" id="ARBA00001958"/>
    </source>
</evidence>
<evidence type="ECO:0000313" key="13">
    <source>
        <dbReference type="EMBL" id="MPM43312.1"/>
    </source>
</evidence>
<dbReference type="GO" id="GO:0015937">
    <property type="term" value="P:coenzyme A biosynthetic process"/>
    <property type="evidence" value="ECO:0007669"/>
    <property type="project" value="UniProtKB-KW"/>
</dbReference>
<dbReference type="PANTHER" id="PTHR34265">
    <property type="entry name" value="TYPE III PANTOTHENATE KINASE"/>
    <property type="match status" value="1"/>
</dbReference>
<keyword evidence="4" id="KW-0963">Cytoplasm</keyword>